<dbReference type="EC" id="3.1.3.2" evidence="3"/>
<dbReference type="InterPro" id="IPR050645">
    <property type="entry name" value="Histidine_acid_phosphatase"/>
</dbReference>
<name>A0A1W6EVT0_AMPCP</name>
<evidence type="ECO:0000313" key="9">
    <source>
        <dbReference type="EMBL" id="ARK19830.1"/>
    </source>
</evidence>
<keyword evidence="5" id="KW-0378">Hydrolase</keyword>
<evidence type="ECO:0000256" key="3">
    <source>
        <dbReference type="ARBA" id="ARBA00012646"/>
    </source>
</evidence>
<evidence type="ECO:0000256" key="7">
    <source>
        <dbReference type="ARBA" id="ARBA00023180"/>
    </source>
</evidence>
<sequence>MASPTGFKHFAKFFLFIVWSIVYVLADDLKLEQVNVVFRHGDRTPNNAKDETYATDPYRQDQFYPYGPAALTNQGKRRSYELGQVLRQRYDQFLGEIYYPHEVYGRSTDSDRTKMSLALVLAALYPPVEDQRWNSTLNWQPAVYTYMPFLKDGLLMPFICPKYLNEYRRVEASEEILTKFSEYDELKENVSFLTGKNITNFLDLFILYHTFLTQSKMGLTLPSWVSTYFPGGQLKDAAVFQYKLFNYNTMLKRRNGGILLHRMIMDMRTSMATQTLAKKKINLYSGHDVTVFSLLNTLGIDSDDVPEFGSAAILELYSKDDNYFVKVVRYLGIPATIEELTIPGCETLCPFEQFVVLTTPVIPIGIELACDIVEDPPTGY</sequence>
<dbReference type="Gene3D" id="3.40.50.1240">
    <property type="entry name" value="Phosphoglycerate mutase-like"/>
    <property type="match status" value="1"/>
</dbReference>
<evidence type="ECO:0000256" key="8">
    <source>
        <dbReference type="SAM" id="SignalP"/>
    </source>
</evidence>
<dbReference type="InterPro" id="IPR033379">
    <property type="entry name" value="Acid_Pase_AS"/>
</dbReference>
<keyword evidence="4 8" id="KW-0732">Signal</keyword>
<dbReference type="SUPFAM" id="SSF53254">
    <property type="entry name" value="Phosphoglycerate mutase-like"/>
    <property type="match status" value="1"/>
</dbReference>
<dbReference type="PROSITE" id="PS00616">
    <property type="entry name" value="HIS_ACID_PHOSPHAT_1"/>
    <property type="match status" value="1"/>
</dbReference>
<dbReference type="Pfam" id="PF00328">
    <property type="entry name" value="His_Phos_2"/>
    <property type="match status" value="1"/>
</dbReference>
<evidence type="ECO:0000256" key="5">
    <source>
        <dbReference type="ARBA" id="ARBA00022801"/>
    </source>
</evidence>
<accession>A0A1W6EVT0</accession>
<dbReference type="GO" id="GO:0003993">
    <property type="term" value="F:acid phosphatase activity"/>
    <property type="evidence" value="ECO:0007669"/>
    <property type="project" value="UniProtKB-EC"/>
</dbReference>
<keyword evidence="6" id="KW-1015">Disulfide bond</keyword>
<dbReference type="InterPro" id="IPR000560">
    <property type="entry name" value="His_Pase_clade-2"/>
</dbReference>
<dbReference type="InterPro" id="IPR029033">
    <property type="entry name" value="His_PPase_superfam"/>
</dbReference>
<dbReference type="PANTHER" id="PTHR11567:SF211">
    <property type="entry name" value="PROSTATIC ACID PHOSPHATASE"/>
    <property type="match status" value="1"/>
</dbReference>
<keyword evidence="7" id="KW-0325">Glycoprotein</keyword>
<evidence type="ECO:0000256" key="1">
    <source>
        <dbReference type="ARBA" id="ARBA00000032"/>
    </source>
</evidence>
<dbReference type="PANTHER" id="PTHR11567">
    <property type="entry name" value="ACID PHOSPHATASE-RELATED"/>
    <property type="match status" value="1"/>
</dbReference>
<dbReference type="AlphaFoldDB" id="A0A1W6EVT0"/>
<evidence type="ECO:0000256" key="4">
    <source>
        <dbReference type="ARBA" id="ARBA00022729"/>
    </source>
</evidence>
<feature type="signal peptide" evidence="8">
    <location>
        <begin position="1"/>
        <end position="26"/>
    </location>
</feature>
<reference evidence="9" key="1">
    <citation type="submission" date="2017-02" db="EMBL/GenBank/DDBJ databases">
        <title>Parasitoid Jewel Wasp Mounts Multi-Pronged Neurochemical Attack to Hijack a Host Brain.</title>
        <authorList>
            <person name="Arvidson R.S."/>
            <person name="Kaiser M."/>
            <person name="Libersat F."/>
            <person name="Adams M.E."/>
        </authorList>
    </citation>
    <scope>NUCLEOTIDE SEQUENCE</scope>
    <source>
        <strain evidence="9">48</strain>
    </source>
</reference>
<feature type="chain" id="PRO_5013003903" description="acid phosphatase" evidence="8">
    <location>
        <begin position="27"/>
        <end position="380"/>
    </location>
</feature>
<dbReference type="CDD" id="cd07061">
    <property type="entry name" value="HP_HAP_like"/>
    <property type="match status" value="1"/>
</dbReference>
<dbReference type="EMBL" id="KY563421">
    <property type="protein sequence ID" value="ARK19830.1"/>
    <property type="molecule type" value="mRNA"/>
</dbReference>
<comment type="similarity">
    <text evidence="2">Belongs to the histidine acid phosphatase family.</text>
</comment>
<evidence type="ECO:0000256" key="2">
    <source>
        <dbReference type="ARBA" id="ARBA00005375"/>
    </source>
</evidence>
<organism evidence="9">
    <name type="scientific">Ampulex compressa</name>
    <name type="common">Emerald cockroach wasp</name>
    <dbReference type="NCBI Taxonomy" id="860918"/>
    <lineage>
        <taxon>Eukaryota</taxon>
        <taxon>Metazoa</taxon>
        <taxon>Ecdysozoa</taxon>
        <taxon>Arthropoda</taxon>
        <taxon>Hexapoda</taxon>
        <taxon>Insecta</taxon>
        <taxon>Pterygota</taxon>
        <taxon>Neoptera</taxon>
        <taxon>Endopterygota</taxon>
        <taxon>Hymenoptera</taxon>
        <taxon>Apocrita</taxon>
        <taxon>Aculeata</taxon>
        <taxon>Apoidea</taxon>
        <taxon>Ampulicidae</taxon>
        <taxon>Ampulicini</taxon>
        <taxon>Ampulex</taxon>
    </lineage>
</organism>
<protein>
    <recommendedName>
        <fullName evidence="3">acid phosphatase</fullName>
        <ecNumber evidence="3">3.1.3.2</ecNumber>
    </recommendedName>
</protein>
<comment type="catalytic activity">
    <reaction evidence="1">
        <text>a phosphate monoester + H2O = an alcohol + phosphate</text>
        <dbReference type="Rhea" id="RHEA:15017"/>
        <dbReference type="ChEBI" id="CHEBI:15377"/>
        <dbReference type="ChEBI" id="CHEBI:30879"/>
        <dbReference type="ChEBI" id="CHEBI:43474"/>
        <dbReference type="ChEBI" id="CHEBI:67140"/>
        <dbReference type="EC" id="3.1.3.2"/>
    </reaction>
</comment>
<proteinExistence type="evidence at transcript level"/>
<evidence type="ECO:0000256" key="6">
    <source>
        <dbReference type="ARBA" id="ARBA00023157"/>
    </source>
</evidence>